<evidence type="ECO:0000256" key="3">
    <source>
        <dbReference type="ARBA" id="ARBA00022729"/>
    </source>
</evidence>
<dbReference type="RefSeq" id="WP_117688142.1">
    <property type="nucleotide sequence ID" value="NZ_CAJMJQ010000027.1"/>
</dbReference>
<dbReference type="Gene3D" id="1.20.58.1690">
    <property type="match status" value="1"/>
</dbReference>
<dbReference type="EMBL" id="QSQN01000016">
    <property type="protein sequence ID" value="RGK40127.1"/>
    <property type="molecule type" value="Genomic_DNA"/>
</dbReference>
<evidence type="ECO:0000313" key="12">
    <source>
        <dbReference type="EMBL" id="RHF61875.1"/>
    </source>
</evidence>
<dbReference type="Pfam" id="PF06365">
    <property type="entry name" value="CD34_antigen"/>
    <property type="match status" value="1"/>
</dbReference>
<keyword evidence="4" id="KW-0130">Cell adhesion</keyword>
<feature type="domain" description="YARHG" evidence="10">
    <location>
        <begin position="152"/>
        <end position="236"/>
    </location>
</feature>
<dbReference type="GO" id="GO:0005886">
    <property type="term" value="C:plasma membrane"/>
    <property type="evidence" value="ECO:0007669"/>
    <property type="project" value="UniProtKB-ARBA"/>
</dbReference>
<proteinExistence type="predicted"/>
<evidence type="ECO:0000313" key="11">
    <source>
        <dbReference type="EMBL" id="RGK40127.1"/>
    </source>
</evidence>
<evidence type="ECO:0000313" key="13">
    <source>
        <dbReference type="Proteomes" id="UP000260793"/>
    </source>
</evidence>
<sequence length="236" mass="27129">MRCPYCNHITDDDSMFCASCGRKIEPRGNTYQHTTEMPKMSLYEDDFDMEEERKGKSSSSSVPVIIAIIIAVCLLITAGVAAWFLLNHRTDTSSDNSVSNELKTELNESTNKKIKEEKESKKKKEDADKAKKEDSEKEEETKEEAEAEEKTDNYILPDSSKRILADSEVSGLSKSELRLARNEIFARHGRMFDDQELQDYFNSKSWYRGTIRPEDFSESMLSETEKANIETIKKYE</sequence>
<organism evidence="11 13">
    <name type="scientific">[Ruminococcus] lactaris</name>
    <dbReference type="NCBI Taxonomy" id="46228"/>
    <lineage>
        <taxon>Bacteria</taxon>
        <taxon>Bacillati</taxon>
        <taxon>Bacillota</taxon>
        <taxon>Clostridia</taxon>
        <taxon>Lachnospirales</taxon>
        <taxon>Lachnospiraceae</taxon>
        <taxon>Mediterraneibacter</taxon>
    </lineage>
</organism>
<keyword evidence="3" id="KW-0732">Signal</keyword>
<dbReference type="InterPro" id="IPR013836">
    <property type="entry name" value="CD34/Podocalyxin"/>
</dbReference>
<protein>
    <submittedName>
        <fullName evidence="11">YARHG domain-containing protein</fullName>
    </submittedName>
</protein>
<dbReference type="Proteomes" id="UP000260793">
    <property type="component" value="Unassembled WGS sequence"/>
</dbReference>
<dbReference type="PANTHER" id="PTHR40038">
    <property type="entry name" value="MEMBRANE-ASSOCIATED PROTEIN TCAA"/>
    <property type="match status" value="1"/>
</dbReference>
<name>A0A3E4LRQ5_9FIRM</name>
<evidence type="ECO:0000256" key="6">
    <source>
        <dbReference type="ARBA" id="ARBA00023136"/>
    </source>
</evidence>
<dbReference type="EMBL" id="QRHG01000009">
    <property type="protein sequence ID" value="RHF61875.1"/>
    <property type="molecule type" value="Genomic_DNA"/>
</dbReference>
<dbReference type="PANTHER" id="PTHR40038:SF1">
    <property type="entry name" value="MEMBRANE-ASSOCIATED PROTEIN TCAA"/>
    <property type="match status" value="1"/>
</dbReference>
<dbReference type="InterPro" id="IPR025582">
    <property type="entry name" value="YARHG_dom"/>
</dbReference>
<reference evidence="13 14" key="1">
    <citation type="submission" date="2018-08" db="EMBL/GenBank/DDBJ databases">
        <title>A genome reference for cultivated species of the human gut microbiota.</title>
        <authorList>
            <person name="Zou Y."/>
            <person name="Xue W."/>
            <person name="Luo G."/>
        </authorList>
    </citation>
    <scope>NUCLEOTIDE SEQUENCE [LARGE SCALE GENOMIC DNA]</scope>
    <source>
        <strain evidence="12 14">AM25-1LB</strain>
        <strain evidence="11 13">TF11-7</strain>
    </source>
</reference>
<keyword evidence="2 9" id="KW-0812">Transmembrane</keyword>
<keyword evidence="6 9" id="KW-0472">Membrane</keyword>
<evidence type="ECO:0000256" key="5">
    <source>
        <dbReference type="ARBA" id="ARBA00022989"/>
    </source>
</evidence>
<dbReference type="Proteomes" id="UP000284902">
    <property type="component" value="Unassembled WGS sequence"/>
</dbReference>
<keyword evidence="5 9" id="KW-1133">Transmembrane helix</keyword>
<evidence type="ECO:0000256" key="1">
    <source>
        <dbReference type="ARBA" id="ARBA00004479"/>
    </source>
</evidence>
<feature type="transmembrane region" description="Helical" evidence="9">
    <location>
        <begin position="62"/>
        <end position="86"/>
    </location>
</feature>
<feature type="region of interest" description="Disordered" evidence="8">
    <location>
        <begin position="92"/>
        <end position="154"/>
    </location>
</feature>
<dbReference type="InterPro" id="IPR038434">
    <property type="entry name" value="YARHG_sf"/>
</dbReference>
<dbReference type="GO" id="GO:0007155">
    <property type="term" value="P:cell adhesion"/>
    <property type="evidence" value="ECO:0007669"/>
    <property type="project" value="UniProtKB-KW"/>
</dbReference>
<evidence type="ECO:0000256" key="2">
    <source>
        <dbReference type="ARBA" id="ARBA00022692"/>
    </source>
</evidence>
<dbReference type="SMART" id="SM01324">
    <property type="entry name" value="YARHG"/>
    <property type="match status" value="1"/>
</dbReference>
<gene>
    <name evidence="12" type="ORF">DW672_05115</name>
    <name evidence="11" type="ORF">DXD17_07315</name>
</gene>
<evidence type="ECO:0000259" key="10">
    <source>
        <dbReference type="SMART" id="SM01324"/>
    </source>
</evidence>
<feature type="compositionally biased region" description="Acidic residues" evidence="8">
    <location>
        <begin position="136"/>
        <end position="149"/>
    </location>
</feature>
<feature type="compositionally biased region" description="Basic and acidic residues" evidence="8">
    <location>
        <begin position="102"/>
        <end position="135"/>
    </location>
</feature>
<evidence type="ECO:0000256" key="7">
    <source>
        <dbReference type="ARBA" id="ARBA00023180"/>
    </source>
</evidence>
<comment type="subcellular location">
    <subcellularLocation>
        <location evidence="1">Membrane</location>
        <topology evidence="1">Single-pass type I membrane protein</topology>
    </subcellularLocation>
</comment>
<dbReference type="AlphaFoldDB" id="A0A3E4LRQ5"/>
<accession>A0A3E4LRQ5</accession>
<evidence type="ECO:0000256" key="8">
    <source>
        <dbReference type="SAM" id="MobiDB-lite"/>
    </source>
</evidence>
<evidence type="ECO:0000256" key="4">
    <source>
        <dbReference type="ARBA" id="ARBA00022889"/>
    </source>
</evidence>
<dbReference type="Pfam" id="PF13308">
    <property type="entry name" value="YARHG"/>
    <property type="match status" value="1"/>
</dbReference>
<keyword evidence="7" id="KW-0325">Glycoprotein</keyword>
<comment type="caution">
    <text evidence="11">The sequence shown here is derived from an EMBL/GenBank/DDBJ whole genome shotgun (WGS) entry which is preliminary data.</text>
</comment>
<evidence type="ECO:0000256" key="9">
    <source>
        <dbReference type="SAM" id="Phobius"/>
    </source>
</evidence>
<evidence type="ECO:0000313" key="14">
    <source>
        <dbReference type="Proteomes" id="UP000284902"/>
    </source>
</evidence>